<protein>
    <submittedName>
        <fullName evidence="5">SAM-dependent methyltransferase</fullName>
    </submittedName>
</protein>
<keyword evidence="2" id="KW-0808">Transferase</keyword>
<reference evidence="5" key="1">
    <citation type="submission" date="2021-12" db="EMBL/GenBank/DDBJ databases">
        <title>Discovery of the Pendulisporaceae a myxobacterial family with distinct sporulation behavior and unique specialized metabolism.</title>
        <authorList>
            <person name="Garcia R."/>
            <person name="Popoff A."/>
            <person name="Bader C.D."/>
            <person name="Loehr J."/>
            <person name="Walesch S."/>
            <person name="Walt C."/>
            <person name="Boldt J."/>
            <person name="Bunk B."/>
            <person name="Haeckl F.J.F.P.J."/>
            <person name="Gunesch A.P."/>
            <person name="Birkelbach J."/>
            <person name="Nuebel U."/>
            <person name="Pietschmann T."/>
            <person name="Bach T."/>
            <person name="Mueller R."/>
        </authorList>
    </citation>
    <scope>NUCLEOTIDE SEQUENCE</scope>
    <source>
        <strain evidence="5">MSr11367</strain>
    </source>
</reference>
<dbReference type="RefSeq" id="WP_394835784.1">
    <property type="nucleotide sequence ID" value="NZ_CP089929.1"/>
</dbReference>
<dbReference type="Gene3D" id="3.40.50.150">
    <property type="entry name" value="Vaccinia Virus protein VP39"/>
    <property type="match status" value="1"/>
</dbReference>
<keyword evidence="3" id="KW-0949">S-adenosyl-L-methionine</keyword>
<dbReference type="InterPro" id="IPR036388">
    <property type="entry name" value="WH-like_DNA-bd_sf"/>
</dbReference>
<dbReference type="InterPro" id="IPR036390">
    <property type="entry name" value="WH_DNA-bd_sf"/>
</dbReference>
<dbReference type="Pfam" id="PF00891">
    <property type="entry name" value="Methyltransf_2"/>
    <property type="match status" value="1"/>
</dbReference>
<keyword evidence="1 5" id="KW-0489">Methyltransferase</keyword>
<dbReference type="PIRSF" id="PIRSF005739">
    <property type="entry name" value="O-mtase"/>
    <property type="match status" value="1"/>
</dbReference>
<sequence>MCKLLRVFAAACADHLASGAKTADELGRLTDTHGPTVHRLLRALGDIGIFEEREGRFSNTAQSELLRTDHPSSLRPAALFMCHDSIFTTWANIDYSLKTGKPAFDHLYGTGFWHYMKTHPEVGAFFDATMASYTSSQIEAVLDAYDFSGIQRLCDVGGGQGRMLSAILAKYPAMRGILFDQPQVIAGAAPTLERAGVSARCESVGGSFFECVPAEADAHLLKAIIHDWNDEDCVRILQSVRRASTAGQKLLVIDAVVQANHAPGHALDLNKMVDLVMLLFTPGGRERTERDFDALLRASNFELVRVLPTQSPISIVEARAK</sequence>
<dbReference type="GO" id="GO:0008168">
    <property type="term" value="F:methyltransferase activity"/>
    <property type="evidence" value="ECO:0007669"/>
    <property type="project" value="UniProtKB-KW"/>
</dbReference>
<dbReference type="GO" id="GO:0032259">
    <property type="term" value="P:methylation"/>
    <property type="evidence" value="ECO:0007669"/>
    <property type="project" value="UniProtKB-KW"/>
</dbReference>
<feature type="domain" description="O-methyltransferase C-terminal" evidence="4">
    <location>
        <begin position="90"/>
        <end position="301"/>
    </location>
</feature>
<dbReference type="InterPro" id="IPR016461">
    <property type="entry name" value="COMT-like"/>
</dbReference>
<dbReference type="EMBL" id="CP089983">
    <property type="protein sequence ID" value="WXB06133.1"/>
    <property type="molecule type" value="Genomic_DNA"/>
</dbReference>
<dbReference type="SUPFAM" id="SSF46785">
    <property type="entry name" value="Winged helix' DNA-binding domain"/>
    <property type="match status" value="1"/>
</dbReference>
<evidence type="ECO:0000256" key="3">
    <source>
        <dbReference type="ARBA" id="ARBA00022691"/>
    </source>
</evidence>
<dbReference type="InterPro" id="IPR029063">
    <property type="entry name" value="SAM-dependent_MTases_sf"/>
</dbReference>
<gene>
    <name evidence="5" type="ORF">LVJ94_02500</name>
</gene>
<proteinExistence type="predicted"/>
<evidence type="ECO:0000256" key="2">
    <source>
        <dbReference type="ARBA" id="ARBA00022679"/>
    </source>
</evidence>
<dbReference type="PANTHER" id="PTHR43712:SF2">
    <property type="entry name" value="O-METHYLTRANSFERASE CICE"/>
    <property type="match status" value="1"/>
</dbReference>
<organism evidence="5 6">
    <name type="scientific">Pendulispora rubella</name>
    <dbReference type="NCBI Taxonomy" id="2741070"/>
    <lineage>
        <taxon>Bacteria</taxon>
        <taxon>Pseudomonadati</taxon>
        <taxon>Myxococcota</taxon>
        <taxon>Myxococcia</taxon>
        <taxon>Myxococcales</taxon>
        <taxon>Sorangiineae</taxon>
        <taxon>Pendulisporaceae</taxon>
        <taxon>Pendulispora</taxon>
    </lineage>
</organism>
<dbReference type="SUPFAM" id="SSF53335">
    <property type="entry name" value="S-adenosyl-L-methionine-dependent methyltransferases"/>
    <property type="match status" value="1"/>
</dbReference>
<evidence type="ECO:0000259" key="4">
    <source>
        <dbReference type="Pfam" id="PF00891"/>
    </source>
</evidence>
<evidence type="ECO:0000313" key="6">
    <source>
        <dbReference type="Proteomes" id="UP001374803"/>
    </source>
</evidence>
<keyword evidence="6" id="KW-1185">Reference proteome</keyword>
<accession>A0ABZ2L867</accession>
<dbReference type="PANTHER" id="PTHR43712">
    <property type="entry name" value="PUTATIVE (AFU_ORTHOLOGUE AFUA_4G14580)-RELATED"/>
    <property type="match status" value="1"/>
</dbReference>
<evidence type="ECO:0000313" key="5">
    <source>
        <dbReference type="EMBL" id="WXB06133.1"/>
    </source>
</evidence>
<dbReference type="InterPro" id="IPR001077">
    <property type="entry name" value="COMT_C"/>
</dbReference>
<evidence type="ECO:0000256" key="1">
    <source>
        <dbReference type="ARBA" id="ARBA00022603"/>
    </source>
</evidence>
<name>A0ABZ2L867_9BACT</name>
<dbReference type="Proteomes" id="UP001374803">
    <property type="component" value="Chromosome"/>
</dbReference>
<dbReference type="Gene3D" id="1.10.287.1350">
    <property type="match status" value="1"/>
</dbReference>
<dbReference type="PROSITE" id="PS51683">
    <property type="entry name" value="SAM_OMT_II"/>
    <property type="match status" value="1"/>
</dbReference>
<dbReference type="Gene3D" id="1.10.10.10">
    <property type="entry name" value="Winged helix-like DNA-binding domain superfamily/Winged helix DNA-binding domain"/>
    <property type="match status" value="1"/>
</dbReference>